<dbReference type="Gene3D" id="3.10.50.40">
    <property type="match status" value="1"/>
</dbReference>
<feature type="chain" id="PRO_5012131411" description="peptidylprolyl isomerase" evidence="5">
    <location>
        <begin position="24"/>
        <end position="370"/>
    </location>
</feature>
<dbReference type="AlphaFoldDB" id="A0A285PNX9"/>
<dbReference type="Pfam" id="PF00254">
    <property type="entry name" value="FKBP_C"/>
    <property type="match status" value="1"/>
</dbReference>
<gene>
    <name evidence="8" type="ORF">EHLA_0077</name>
</gene>
<evidence type="ECO:0000256" key="4">
    <source>
        <dbReference type="ARBA" id="ARBA00023235"/>
    </source>
</evidence>
<evidence type="ECO:0000313" key="8">
    <source>
        <dbReference type="EMBL" id="SOB70856.1"/>
    </source>
</evidence>
<feature type="domain" description="PPIase FKBP-type" evidence="6">
    <location>
        <begin position="101"/>
        <end position="177"/>
    </location>
</feature>
<dbReference type="RefSeq" id="WP_096238892.1">
    <property type="nucleotide sequence ID" value="NZ_LT907978.1"/>
</dbReference>
<dbReference type="EC" id="5.2.1.8" evidence="2"/>
<reference evidence="9" key="1">
    <citation type="submission" date="2017-09" db="EMBL/GenBank/DDBJ databases">
        <authorList>
            <person name="Shetty A S."/>
        </authorList>
    </citation>
    <scope>NUCLEOTIDE SEQUENCE [LARGE SCALE GENOMIC DNA]</scope>
</reference>
<dbReference type="SUPFAM" id="SSF109998">
    <property type="entry name" value="Triger factor/SurA peptide-binding domain-like"/>
    <property type="match status" value="1"/>
</dbReference>
<sequence length="370" mass="42041">MIKRKIFIATVLLASMCMVGGCATSKSGEKAAEATTEAAATTEQTTPVELNASEYVKLGQYEGLTIKGSSTKVTEQEIEDKIDELAEEYTDYKEITSRDIVQKEDYLNIDYATTIDGKENEDYSDSSIDIHLGEGNLNVDDDVDIDEKLVGSKVGQEVEVEFTFPESYEDTSVAGKKCQMTVTINAIEKEVVPEITDSFIKKNTDYSTLKEYKQQVRKDLISDKKTEAQQNNEDALWTKIMENVTQIKEFSEDAVKQEVKNVKIENKEMAEYFGMSVSDFIEQYNDMSIEEYAKDSLKRQCVQDLLVEAKNVTVTDEELNKEIQYYIDELGYKDKKDVLDTMPEEEIRSELLYTNLMTALLKDTKIQKAE</sequence>
<evidence type="ECO:0000256" key="2">
    <source>
        <dbReference type="ARBA" id="ARBA00013194"/>
    </source>
</evidence>
<dbReference type="InterPro" id="IPR008880">
    <property type="entry name" value="Trigger_fac_C"/>
</dbReference>
<organism evidence="8 9">
    <name type="scientific">Anaerobutyricum hallii</name>
    <dbReference type="NCBI Taxonomy" id="39488"/>
    <lineage>
        <taxon>Bacteria</taxon>
        <taxon>Bacillati</taxon>
        <taxon>Bacillota</taxon>
        <taxon>Clostridia</taxon>
        <taxon>Lachnospirales</taxon>
        <taxon>Lachnospiraceae</taxon>
        <taxon>Anaerobutyricum</taxon>
    </lineage>
</organism>
<dbReference type="KEGG" id="ehl:EHLA_0077"/>
<feature type="signal peptide" evidence="5">
    <location>
        <begin position="1"/>
        <end position="23"/>
    </location>
</feature>
<dbReference type="PROSITE" id="PS51257">
    <property type="entry name" value="PROKAR_LIPOPROTEIN"/>
    <property type="match status" value="1"/>
</dbReference>
<dbReference type="InterPro" id="IPR001179">
    <property type="entry name" value="PPIase_FKBP_dom"/>
</dbReference>
<dbReference type="Gene3D" id="1.10.3120.10">
    <property type="entry name" value="Trigger factor, C-terminal domain"/>
    <property type="match status" value="1"/>
</dbReference>
<name>A0A285PNX9_9FIRM</name>
<evidence type="ECO:0000259" key="6">
    <source>
        <dbReference type="Pfam" id="PF00254"/>
    </source>
</evidence>
<evidence type="ECO:0000259" key="7">
    <source>
        <dbReference type="Pfam" id="PF05698"/>
    </source>
</evidence>
<keyword evidence="4 8" id="KW-0413">Isomerase</keyword>
<keyword evidence="9" id="KW-1185">Reference proteome</keyword>
<dbReference type="SUPFAM" id="SSF54534">
    <property type="entry name" value="FKBP-like"/>
    <property type="match status" value="1"/>
</dbReference>
<dbReference type="GO" id="GO:0015031">
    <property type="term" value="P:protein transport"/>
    <property type="evidence" value="ECO:0007669"/>
    <property type="project" value="InterPro"/>
</dbReference>
<evidence type="ECO:0000256" key="3">
    <source>
        <dbReference type="ARBA" id="ARBA00023110"/>
    </source>
</evidence>
<evidence type="ECO:0000256" key="1">
    <source>
        <dbReference type="ARBA" id="ARBA00000971"/>
    </source>
</evidence>
<keyword evidence="3" id="KW-0697">Rotamase</keyword>
<dbReference type="Pfam" id="PF05698">
    <property type="entry name" value="Trigger_C"/>
    <property type="match status" value="1"/>
</dbReference>
<proteinExistence type="predicted"/>
<dbReference type="GO" id="GO:0003755">
    <property type="term" value="F:peptidyl-prolyl cis-trans isomerase activity"/>
    <property type="evidence" value="ECO:0007669"/>
    <property type="project" value="UniProtKB-KW"/>
</dbReference>
<dbReference type="InterPro" id="IPR027304">
    <property type="entry name" value="Trigger_fact/SurA_dom_sf"/>
</dbReference>
<dbReference type="InterPro" id="IPR037041">
    <property type="entry name" value="Trigger_fac_C_sf"/>
</dbReference>
<comment type="catalytic activity">
    <reaction evidence="1">
        <text>[protein]-peptidylproline (omega=180) = [protein]-peptidylproline (omega=0)</text>
        <dbReference type="Rhea" id="RHEA:16237"/>
        <dbReference type="Rhea" id="RHEA-COMP:10747"/>
        <dbReference type="Rhea" id="RHEA-COMP:10748"/>
        <dbReference type="ChEBI" id="CHEBI:83833"/>
        <dbReference type="ChEBI" id="CHEBI:83834"/>
        <dbReference type="EC" id="5.2.1.8"/>
    </reaction>
</comment>
<evidence type="ECO:0000256" key="5">
    <source>
        <dbReference type="SAM" id="SignalP"/>
    </source>
</evidence>
<dbReference type="InterPro" id="IPR046357">
    <property type="entry name" value="PPIase_dom_sf"/>
</dbReference>
<dbReference type="GO" id="GO:0006457">
    <property type="term" value="P:protein folding"/>
    <property type="evidence" value="ECO:0007669"/>
    <property type="project" value="InterPro"/>
</dbReference>
<evidence type="ECO:0000313" key="9">
    <source>
        <dbReference type="Proteomes" id="UP000217549"/>
    </source>
</evidence>
<dbReference type="Proteomes" id="UP000217549">
    <property type="component" value="Chromosome I"/>
</dbReference>
<dbReference type="EMBL" id="LT907978">
    <property type="protein sequence ID" value="SOB70856.1"/>
    <property type="molecule type" value="Genomic_DNA"/>
</dbReference>
<feature type="domain" description="Trigger factor C-terminal" evidence="7">
    <location>
        <begin position="208"/>
        <end position="361"/>
    </location>
</feature>
<accession>A0A285PNX9</accession>
<protein>
    <recommendedName>
        <fullName evidence="2">peptidylprolyl isomerase</fullName>
        <ecNumber evidence="2">5.2.1.8</ecNumber>
    </recommendedName>
</protein>
<keyword evidence="5" id="KW-0732">Signal</keyword>